<keyword evidence="3" id="KW-1185">Reference proteome</keyword>
<organism evidence="2 3">
    <name type="scientific">Frankliniella fusca</name>
    <dbReference type="NCBI Taxonomy" id="407009"/>
    <lineage>
        <taxon>Eukaryota</taxon>
        <taxon>Metazoa</taxon>
        <taxon>Ecdysozoa</taxon>
        <taxon>Arthropoda</taxon>
        <taxon>Hexapoda</taxon>
        <taxon>Insecta</taxon>
        <taxon>Pterygota</taxon>
        <taxon>Neoptera</taxon>
        <taxon>Paraneoptera</taxon>
        <taxon>Thysanoptera</taxon>
        <taxon>Terebrantia</taxon>
        <taxon>Thripoidea</taxon>
        <taxon>Thripidae</taxon>
        <taxon>Frankliniella</taxon>
    </lineage>
</organism>
<name>A0AAE1LPB5_9NEOP</name>
<dbReference type="AlphaFoldDB" id="A0AAE1LPB5"/>
<comment type="caution">
    <text evidence="2">The sequence shown here is derived from an EMBL/GenBank/DDBJ whole genome shotgun (WGS) entry which is preliminary data.</text>
</comment>
<dbReference type="EMBL" id="JAHWGI010001270">
    <property type="protein sequence ID" value="KAK3926795.1"/>
    <property type="molecule type" value="Genomic_DNA"/>
</dbReference>
<evidence type="ECO:0000256" key="1">
    <source>
        <dbReference type="SAM" id="MobiDB-lite"/>
    </source>
</evidence>
<sequence length="76" mass="7618">MPSPCVRPGPRPITACTGSRGTSAGTLCAPRVLESGVAGRPTFSAGAARGCTASVRCAAAVPWRQSSATYRSPPVS</sequence>
<feature type="compositionally biased region" description="Pro residues" evidence="1">
    <location>
        <begin position="1"/>
        <end position="11"/>
    </location>
</feature>
<reference evidence="2" key="1">
    <citation type="submission" date="2021-07" db="EMBL/GenBank/DDBJ databases">
        <authorList>
            <person name="Catto M.A."/>
            <person name="Jacobson A."/>
            <person name="Kennedy G."/>
            <person name="Labadie P."/>
            <person name="Hunt B.G."/>
            <person name="Srinivasan R."/>
        </authorList>
    </citation>
    <scope>NUCLEOTIDE SEQUENCE</scope>
    <source>
        <strain evidence="2">PL_HMW_Pooled</strain>
        <tissue evidence="2">Head</tissue>
    </source>
</reference>
<protein>
    <submittedName>
        <fullName evidence="2">Fructose-like permease IIC component</fullName>
    </submittedName>
</protein>
<proteinExistence type="predicted"/>
<gene>
    <name evidence="2" type="ORF">KUF71_015131</name>
</gene>
<accession>A0AAE1LPB5</accession>
<dbReference type="Proteomes" id="UP001219518">
    <property type="component" value="Unassembled WGS sequence"/>
</dbReference>
<evidence type="ECO:0000313" key="3">
    <source>
        <dbReference type="Proteomes" id="UP001219518"/>
    </source>
</evidence>
<evidence type="ECO:0000313" key="2">
    <source>
        <dbReference type="EMBL" id="KAK3926795.1"/>
    </source>
</evidence>
<reference evidence="2" key="2">
    <citation type="journal article" date="2023" name="BMC Genomics">
        <title>Pest status, molecular evolution, and epigenetic factors derived from the genome assembly of Frankliniella fusca, a thysanopteran phytovirus vector.</title>
        <authorList>
            <person name="Catto M.A."/>
            <person name="Labadie P.E."/>
            <person name="Jacobson A.L."/>
            <person name="Kennedy G.G."/>
            <person name="Srinivasan R."/>
            <person name="Hunt B.G."/>
        </authorList>
    </citation>
    <scope>NUCLEOTIDE SEQUENCE</scope>
    <source>
        <strain evidence="2">PL_HMW_Pooled</strain>
    </source>
</reference>
<feature type="non-terminal residue" evidence="2">
    <location>
        <position position="76"/>
    </location>
</feature>
<feature type="region of interest" description="Disordered" evidence="1">
    <location>
        <begin position="1"/>
        <end position="21"/>
    </location>
</feature>